<name>A0A0M8MUP2_9BASI</name>
<feature type="transmembrane region" description="Helical" evidence="6">
    <location>
        <begin position="74"/>
        <end position="94"/>
    </location>
</feature>
<dbReference type="EMBL" id="LGAV01000003">
    <property type="protein sequence ID" value="KOS14684.1"/>
    <property type="molecule type" value="Genomic_DNA"/>
</dbReference>
<dbReference type="OrthoDB" id="3358017at2759"/>
<dbReference type="VEuPathDB" id="FungiDB:Malapachy_1002"/>
<dbReference type="PANTHER" id="PTHR31465">
    <property type="entry name" value="PROTEIN RTA1-RELATED"/>
    <property type="match status" value="1"/>
</dbReference>
<organism evidence="7 8">
    <name type="scientific">Malassezia pachydermatis</name>
    <dbReference type="NCBI Taxonomy" id="77020"/>
    <lineage>
        <taxon>Eukaryota</taxon>
        <taxon>Fungi</taxon>
        <taxon>Dikarya</taxon>
        <taxon>Basidiomycota</taxon>
        <taxon>Ustilaginomycotina</taxon>
        <taxon>Malasseziomycetes</taxon>
        <taxon>Malasseziales</taxon>
        <taxon>Malasseziaceae</taxon>
        <taxon>Malassezia</taxon>
    </lineage>
</organism>
<feature type="transmembrane region" description="Helical" evidence="6">
    <location>
        <begin position="114"/>
        <end position="132"/>
    </location>
</feature>
<protein>
    <submittedName>
        <fullName evidence="7">Rta1-domain-containing protein</fullName>
    </submittedName>
</protein>
<dbReference type="Pfam" id="PF04479">
    <property type="entry name" value="RTA1"/>
    <property type="match status" value="1"/>
</dbReference>
<comment type="subcellular location">
    <subcellularLocation>
        <location evidence="1">Membrane</location>
        <topology evidence="1">Multi-pass membrane protein</topology>
    </subcellularLocation>
</comment>
<dbReference type="Proteomes" id="UP000037751">
    <property type="component" value="Unassembled WGS sequence"/>
</dbReference>
<feature type="region of interest" description="Disordered" evidence="5">
    <location>
        <begin position="153"/>
        <end position="198"/>
    </location>
</feature>
<proteinExistence type="predicted"/>
<gene>
    <name evidence="7" type="ORF">Malapachy_1002</name>
</gene>
<dbReference type="STRING" id="77020.A0A0M8MUP2"/>
<evidence type="ECO:0000256" key="5">
    <source>
        <dbReference type="SAM" id="MobiDB-lite"/>
    </source>
</evidence>
<keyword evidence="3 6" id="KW-1133">Transmembrane helix</keyword>
<evidence type="ECO:0000256" key="1">
    <source>
        <dbReference type="ARBA" id="ARBA00004141"/>
    </source>
</evidence>
<evidence type="ECO:0000256" key="4">
    <source>
        <dbReference type="ARBA" id="ARBA00023136"/>
    </source>
</evidence>
<keyword evidence="8" id="KW-1185">Reference proteome</keyword>
<keyword evidence="4 6" id="KW-0472">Membrane</keyword>
<keyword evidence="2 6" id="KW-0812">Transmembrane</keyword>
<dbReference type="GeneID" id="28727389"/>
<accession>A0A0M8MUP2</accession>
<reference evidence="7 8" key="1">
    <citation type="submission" date="2015-07" db="EMBL/GenBank/DDBJ databases">
        <title>Draft Genome Sequence of Malassezia furfur CBS1878 and Malassezia pachydermatis CBS1879.</title>
        <authorList>
            <person name="Triana S."/>
            <person name="Ohm R."/>
            <person name="Gonzalez A."/>
            <person name="DeCock H."/>
            <person name="Restrepo S."/>
            <person name="Celis A."/>
        </authorList>
    </citation>
    <scope>NUCLEOTIDE SEQUENCE [LARGE SCALE GENOMIC DNA]</scope>
    <source>
        <strain evidence="7 8">CBS 1879</strain>
    </source>
</reference>
<dbReference type="RefSeq" id="XP_017992316.1">
    <property type="nucleotide sequence ID" value="XM_018135514.1"/>
</dbReference>
<evidence type="ECO:0000256" key="6">
    <source>
        <dbReference type="SAM" id="Phobius"/>
    </source>
</evidence>
<evidence type="ECO:0000313" key="7">
    <source>
        <dbReference type="EMBL" id="KOS14684.1"/>
    </source>
</evidence>
<evidence type="ECO:0000256" key="2">
    <source>
        <dbReference type="ARBA" id="ARBA00022692"/>
    </source>
</evidence>
<feature type="compositionally biased region" description="Basic and acidic residues" evidence="5">
    <location>
        <begin position="179"/>
        <end position="190"/>
    </location>
</feature>
<feature type="compositionally biased region" description="Basic and acidic residues" evidence="5">
    <location>
        <begin position="153"/>
        <end position="170"/>
    </location>
</feature>
<comment type="caution">
    <text evidence="7">The sequence shown here is derived from an EMBL/GenBank/DDBJ whole genome shotgun (WGS) entry which is preliminary data.</text>
</comment>
<feature type="transmembrane region" description="Helical" evidence="6">
    <location>
        <begin position="35"/>
        <end position="62"/>
    </location>
</feature>
<dbReference type="AlphaFoldDB" id="A0A0M8MUP2"/>
<dbReference type="GO" id="GO:0016020">
    <property type="term" value="C:membrane"/>
    <property type="evidence" value="ECO:0007669"/>
    <property type="project" value="UniProtKB-SubCell"/>
</dbReference>
<dbReference type="PANTHER" id="PTHR31465:SF1">
    <property type="entry name" value="PROTEIN RTA1-RELATED"/>
    <property type="match status" value="1"/>
</dbReference>
<evidence type="ECO:0000256" key="3">
    <source>
        <dbReference type="ARBA" id="ARBA00022989"/>
    </source>
</evidence>
<sequence length="198" mass="21832">MPVFVTIDVVSLVIQGVGAGTAGGSDSASDAQIGSHIAVAGVAIQLFGYVMFMLLFLYFSYLQYRNPAPGIEQFKWLMIGVFCSSMLIILRSVYRVVELAMGFDGVINTTEWVLYAFDGAFVFVAVAILNIFHPGKYLPKDFSWKYNPEAYARPDDEKGIHEDAEAKNDTFDNAIAPPIDEKKIHAKDTQPHAGQEDP</sequence>
<evidence type="ECO:0000313" key="8">
    <source>
        <dbReference type="Proteomes" id="UP000037751"/>
    </source>
</evidence>
<dbReference type="InterPro" id="IPR007568">
    <property type="entry name" value="RTA1"/>
</dbReference>